<sequence length="122" mass="13670">MFRRACVRLNRKPISNFLRDPADATSFADTLKYCKDQRIDMAGGLSSEFLHLQSRLIKYRVARLGDEMCHIVSHPLGSLPGFFTLIRHVLVLPVVYCASICIGRFAVSPLPLPPAEAAEQKK</sequence>
<gene>
    <name evidence="1" type="ORF">STCU_04054</name>
</gene>
<evidence type="ECO:0000313" key="1">
    <source>
        <dbReference type="EMBL" id="EPY30462.1"/>
    </source>
</evidence>
<organism evidence="1 2">
    <name type="scientific">Strigomonas culicis</name>
    <dbReference type="NCBI Taxonomy" id="28005"/>
    <lineage>
        <taxon>Eukaryota</taxon>
        <taxon>Discoba</taxon>
        <taxon>Euglenozoa</taxon>
        <taxon>Kinetoplastea</taxon>
        <taxon>Metakinetoplastina</taxon>
        <taxon>Trypanosomatida</taxon>
        <taxon>Trypanosomatidae</taxon>
        <taxon>Strigomonadinae</taxon>
        <taxon>Strigomonas</taxon>
    </lineage>
</organism>
<dbReference type="OrthoDB" id="249894at2759"/>
<reference evidence="1 2" key="1">
    <citation type="journal article" date="2013" name="PLoS ONE">
        <title>Predicting the Proteins of Angomonas deanei, Strigomonas culicis and Their Respective Endosymbionts Reveals New Aspects of the Trypanosomatidae Family.</title>
        <authorList>
            <person name="Motta M.C."/>
            <person name="Martins A.C."/>
            <person name="de Souza S.S."/>
            <person name="Catta-Preta C.M."/>
            <person name="Silva R."/>
            <person name="Klein C.C."/>
            <person name="de Almeida L.G."/>
            <person name="de Lima Cunha O."/>
            <person name="Ciapina L.P."/>
            <person name="Brocchi M."/>
            <person name="Colabardini A.C."/>
            <person name="de Araujo Lima B."/>
            <person name="Machado C.R."/>
            <person name="de Almeida Soares C.M."/>
            <person name="Probst C.M."/>
            <person name="de Menezes C.B."/>
            <person name="Thompson C.E."/>
            <person name="Bartholomeu D.C."/>
            <person name="Gradia D.F."/>
            <person name="Pavoni D.P."/>
            <person name="Grisard E.C."/>
            <person name="Fantinatti-Garboggini F."/>
            <person name="Marchini F.K."/>
            <person name="Rodrigues-Luiz G.F."/>
            <person name="Wagner G."/>
            <person name="Goldman G.H."/>
            <person name="Fietto J.L."/>
            <person name="Elias M.C."/>
            <person name="Goldman M.H."/>
            <person name="Sagot M.F."/>
            <person name="Pereira M."/>
            <person name="Stoco P.H."/>
            <person name="de Mendonca-Neto R.P."/>
            <person name="Teixeira S.M."/>
            <person name="Maciel T.E."/>
            <person name="de Oliveira Mendes T.A."/>
            <person name="Urmenyi T.P."/>
            <person name="de Souza W."/>
            <person name="Schenkman S."/>
            <person name="de Vasconcelos A.T."/>
        </authorList>
    </citation>
    <scope>NUCLEOTIDE SEQUENCE [LARGE SCALE GENOMIC DNA]</scope>
</reference>
<keyword evidence="2" id="KW-1185">Reference proteome</keyword>
<comment type="caution">
    <text evidence="1">The sequence shown here is derived from an EMBL/GenBank/DDBJ whole genome shotgun (WGS) entry which is preliminary data.</text>
</comment>
<dbReference type="EMBL" id="ATMH01004054">
    <property type="protein sequence ID" value="EPY30462.1"/>
    <property type="molecule type" value="Genomic_DNA"/>
</dbReference>
<dbReference type="AlphaFoldDB" id="S9UI21"/>
<evidence type="ECO:0000313" key="2">
    <source>
        <dbReference type="Proteomes" id="UP000015354"/>
    </source>
</evidence>
<protein>
    <submittedName>
        <fullName evidence="1">Uncharacterized protein</fullName>
    </submittedName>
</protein>
<proteinExistence type="predicted"/>
<dbReference type="PANTHER" id="PTHR40736">
    <property type="match status" value="1"/>
</dbReference>
<dbReference type="Proteomes" id="UP000015354">
    <property type="component" value="Unassembled WGS sequence"/>
</dbReference>
<name>S9UI21_9TRYP</name>
<dbReference type="PANTHER" id="PTHR40736:SF1">
    <property type="match status" value="1"/>
</dbReference>
<accession>S9UI21</accession>